<keyword evidence="1" id="KW-0812">Transmembrane</keyword>
<keyword evidence="3" id="KW-1185">Reference proteome</keyword>
<dbReference type="RefSeq" id="WP_230224864.1">
    <property type="nucleotide sequence ID" value="NZ_JAJKFT010000010.1"/>
</dbReference>
<keyword evidence="1" id="KW-0472">Membrane</keyword>
<protein>
    <recommendedName>
        <fullName evidence="4">Branched-chain amino acid aminotransferase</fullName>
    </recommendedName>
</protein>
<evidence type="ECO:0008006" key="4">
    <source>
        <dbReference type="Google" id="ProtNLM"/>
    </source>
</evidence>
<proteinExistence type="predicted"/>
<gene>
    <name evidence="2" type="ORF">LOC68_26720</name>
</gene>
<accession>A0A9X1SI86</accession>
<sequence length="116" mass="11769">MEIIKRLWNDEAGFIISVELILIATILVIGLLVGLVTIRDSITGELSDVGGAIGDLNQSYVIYGITGPSAAVSGSGFADNADTNDSPGDPPGLMDNCIVVAPTVGNESGVAPTPNG</sequence>
<evidence type="ECO:0000256" key="1">
    <source>
        <dbReference type="SAM" id="Phobius"/>
    </source>
</evidence>
<reference evidence="2" key="1">
    <citation type="submission" date="2021-11" db="EMBL/GenBank/DDBJ databases">
        <title>Genome sequence.</title>
        <authorList>
            <person name="Sun Q."/>
        </authorList>
    </citation>
    <scope>NUCLEOTIDE SEQUENCE</scope>
    <source>
        <strain evidence="2">JC732</strain>
    </source>
</reference>
<keyword evidence="1" id="KW-1133">Transmembrane helix</keyword>
<evidence type="ECO:0000313" key="3">
    <source>
        <dbReference type="Proteomes" id="UP001139103"/>
    </source>
</evidence>
<comment type="caution">
    <text evidence="2">The sequence shown here is derived from an EMBL/GenBank/DDBJ whole genome shotgun (WGS) entry which is preliminary data.</text>
</comment>
<name>A0A9X1SI86_9BACT</name>
<dbReference type="EMBL" id="JAJKFT010000010">
    <property type="protein sequence ID" value="MCC9632005.1"/>
    <property type="molecule type" value="Genomic_DNA"/>
</dbReference>
<organism evidence="2 3">
    <name type="scientific">Blastopirellula sediminis</name>
    <dbReference type="NCBI Taxonomy" id="2894196"/>
    <lineage>
        <taxon>Bacteria</taxon>
        <taxon>Pseudomonadati</taxon>
        <taxon>Planctomycetota</taxon>
        <taxon>Planctomycetia</taxon>
        <taxon>Pirellulales</taxon>
        <taxon>Pirellulaceae</taxon>
        <taxon>Blastopirellula</taxon>
    </lineage>
</organism>
<dbReference type="Proteomes" id="UP001139103">
    <property type="component" value="Unassembled WGS sequence"/>
</dbReference>
<feature type="transmembrane region" description="Helical" evidence="1">
    <location>
        <begin position="12"/>
        <end position="38"/>
    </location>
</feature>
<dbReference type="AlphaFoldDB" id="A0A9X1SI86"/>
<evidence type="ECO:0000313" key="2">
    <source>
        <dbReference type="EMBL" id="MCC9632005.1"/>
    </source>
</evidence>